<name>A0A194V4W5_CYTMA</name>
<accession>A0A194V4W5</accession>
<evidence type="ECO:0000313" key="3">
    <source>
        <dbReference type="Proteomes" id="UP000078576"/>
    </source>
</evidence>
<feature type="compositionally biased region" description="Low complexity" evidence="1">
    <location>
        <begin position="455"/>
        <end position="471"/>
    </location>
</feature>
<feature type="compositionally biased region" description="Pro residues" evidence="1">
    <location>
        <begin position="486"/>
        <end position="495"/>
    </location>
</feature>
<organism evidence="2 3">
    <name type="scientific">Cytospora mali</name>
    <name type="common">Apple Valsa canker fungus</name>
    <name type="synonym">Valsa mali</name>
    <dbReference type="NCBI Taxonomy" id="578113"/>
    <lineage>
        <taxon>Eukaryota</taxon>
        <taxon>Fungi</taxon>
        <taxon>Dikarya</taxon>
        <taxon>Ascomycota</taxon>
        <taxon>Pezizomycotina</taxon>
        <taxon>Sordariomycetes</taxon>
        <taxon>Sordariomycetidae</taxon>
        <taxon>Diaporthales</taxon>
        <taxon>Cytosporaceae</taxon>
        <taxon>Cytospora</taxon>
    </lineage>
</organism>
<dbReference type="STRING" id="694573.A0A194V4W5"/>
<feature type="compositionally biased region" description="Low complexity" evidence="1">
    <location>
        <begin position="213"/>
        <end position="223"/>
    </location>
</feature>
<keyword evidence="3" id="KW-1185">Reference proteome</keyword>
<protein>
    <submittedName>
        <fullName evidence="2">Uncharacterized protein</fullName>
    </submittedName>
</protein>
<evidence type="ECO:0000256" key="1">
    <source>
        <dbReference type="SAM" id="MobiDB-lite"/>
    </source>
</evidence>
<gene>
    <name evidence="2" type="ORF">VP1G_06128</name>
</gene>
<dbReference type="OrthoDB" id="4187949at2759"/>
<proteinExistence type="predicted"/>
<feature type="compositionally biased region" description="Acidic residues" evidence="1">
    <location>
        <begin position="421"/>
        <end position="430"/>
    </location>
</feature>
<dbReference type="AlphaFoldDB" id="A0A194V4W5"/>
<dbReference type="Proteomes" id="UP000078576">
    <property type="component" value="Unassembled WGS sequence"/>
</dbReference>
<feature type="region of interest" description="Disordered" evidence="1">
    <location>
        <begin position="1"/>
        <end position="23"/>
    </location>
</feature>
<feature type="region of interest" description="Disordered" evidence="1">
    <location>
        <begin position="418"/>
        <end position="506"/>
    </location>
</feature>
<feature type="region of interest" description="Disordered" evidence="1">
    <location>
        <begin position="194"/>
        <end position="238"/>
    </location>
</feature>
<sequence length="506" mass="56158">MSAATSPTPLAGPATEPDDSRLPQGNCRYIMTMPEIKGNRCACVTFTLNKALPGALCECGHLACFHHTTAEPPLDKRELELLRQRVQQLEELLARGSEKENEMIRRVSELEGVVESRTEEIGQEIRKTYGNLNRAWHSIGGLERRSETHEIRFQGVGAHLKNVDHELRRLHEHQCELSDADLSLEEQLLELTETIEETDGSTPPRGRQRHESTSASTSVMSRSPEVTSRQRRLSSQRSMIPATVTTPIMPVRTHPASSRSAKSASSELWTVHISLLPSSSLPFPFERDTNAYKRCLSRGLHQVVAVNGTSSEAFVTAVSRAFSSLLRGRTWMPLQAKLCDAETLQGLPMLRPLDPCLLDSKFDVEFLRAHCAVLDIHGNIDSLYIAMRQSSLSWHALRRSPVFLQGLEASWEYDPMLDSNDPFEDDENIDESDRPSAGDLVGSLPNLKRAASEISRSSSFGASTATTVATTVGDGAERPQKVPRAPYTPPYPPPNVQVRRPRVETA</sequence>
<reference evidence="3" key="1">
    <citation type="submission" date="2014-12" db="EMBL/GenBank/DDBJ databases">
        <title>Genome Sequence of Valsa Canker Pathogens Uncovers a Specific Adaption of Colonization on Woody Bark.</title>
        <authorList>
            <person name="Yin Z."/>
            <person name="Liu H."/>
            <person name="Gao X."/>
            <person name="Li Z."/>
            <person name="Song N."/>
            <person name="Ke X."/>
            <person name="Dai Q."/>
            <person name="Wu Y."/>
            <person name="Sun Y."/>
            <person name="Xu J.-R."/>
            <person name="Kang Z.K."/>
            <person name="Wang L."/>
            <person name="Huang L."/>
        </authorList>
    </citation>
    <scope>NUCLEOTIDE SEQUENCE [LARGE SCALE GENOMIC DNA]</scope>
    <source>
        <strain evidence="3">SXYL134</strain>
    </source>
</reference>
<dbReference type="EMBL" id="KN714720">
    <property type="protein sequence ID" value="KUI58881.1"/>
    <property type="molecule type" value="Genomic_DNA"/>
</dbReference>
<evidence type="ECO:0000313" key="2">
    <source>
        <dbReference type="EMBL" id="KUI58881.1"/>
    </source>
</evidence>